<dbReference type="AlphaFoldDB" id="A0A8J8KGK0"/>
<reference evidence="1" key="1">
    <citation type="submission" date="2020-06" db="EMBL/GenBank/DDBJ databases">
        <title>Haloterrigena sp. nov., an extremely halophilic archaeon isolated from a saline sediment.</title>
        <authorList>
            <person name="Liu B.-B."/>
        </authorList>
    </citation>
    <scope>NUCLEOTIDE SEQUENCE</scope>
    <source>
        <strain evidence="1">SYSU A121-1</strain>
    </source>
</reference>
<dbReference type="EMBL" id="JABURA010000001">
    <property type="protein sequence ID" value="NUB92127.1"/>
    <property type="molecule type" value="Genomic_DNA"/>
</dbReference>
<sequence length="105" mass="11906">MQIERSLVLEISRHEVPVGRPITVRVRDKGNNPIEGALVEAGSKRKRTDGRGRCEIAFRSPGFWKLVATKSATERVRYRSTSTLVRALPRSTTDRRPRRVGPPTR</sequence>
<evidence type="ECO:0000313" key="1">
    <source>
        <dbReference type="EMBL" id="NUB92127.1"/>
    </source>
</evidence>
<evidence type="ECO:0000313" key="2">
    <source>
        <dbReference type="Proteomes" id="UP000728647"/>
    </source>
</evidence>
<dbReference type="GO" id="GO:0004180">
    <property type="term" value="F:carboxypeptidase activity"/>
    <property type="evidence" value="ECO:0007669"/>
    <property type="project" value="UniProtKB-KW"/>
</dbReference>
<protein>
    <submittedName>
        <fullName evidence="1">Carboxypeptidase regulatory-like domain-containing protein</fullName>
    </submittedName>
</protein>
<accession>A0A8J8KGK0</accession>
<keyword evidence="1" id="KW-0121">Carboxypeptidase</keyword>
<keyword evidence="1" id="KW-0378">Hydrolase</keyword>
<organism evidence="1 2">
    <name type="scientific">Haloterrigena gelatinilytica</name>
    <dbReference type="NCBI Taxonomy" id="2741724"/>
    <lineage>
        <taxon>Archaea</taxon>
        <taxon>Methanobacteriati</taxon>
        <taxon>Methanobacteriota</taxon>
        <taxon>Stenosarchaea group</taxon>
        <taxon>Halobacteria</taxon>
        <taxon>Halobacteriales</taxon>
        <taxon>Natrialbaceae</taxon>
        <taxon>Haloterrigena</taxon>
    </lineage>
</organism>
<name>A0A8J8KGK0_9EURY</name>
<gene>
    <name evidence="1" type="ORF">HT576_13980</name>
</gene>
<dbReference type="OrthoDB" id="200409at2157"/>
<proteinExistence type="predicted"/>
<keyword evidence="1" id="KW-0645">Protease</keyword>
<dbReference type="RefSeq" id="WP_174702359.1">
    <property type="nucleotide sequence ID" value="NZ_JABURA010000001.1"/>
</dbReference>
<comment type="caution">
    <text evidence="1">The sequence shown here is derived from an EMBL/GenBank/DDBJ whole genome shotgun (WGS) entry which is preliminary data.</text>
</comment>
<dbReference type="Proteomes" id="UP000728647">
    <property type="component" value="Unassembled WGS sequence"/>
</dbReference>